<evidence type="ECO:0000256" key="6">
    <source>
        <dbReference type="ARBA" id="ARBA00023186"/>
    </source>
</evidence>
<dbReference type="InterPro" id="IPR027304">
    <property type="entry name" value="Trigger_fact/SurA_dom_sf"/>
</dbReference>
<evidence type="ECO:0000256" key="10">
    <source>
        <dbReference type="PROSITE-ProRule" id="PRU00277"/>
    </source>
</evidence>
<dbReference type="EC" id="5.2.1.8" evidence="3 9"/>
<evidence type="ECO:0000256" key="9">
    <source>
        <dbReference type="HAMAP-Rule" id="MF_00303"/>
    </source>
</evidence>
<accession>A0A1F6GLS2</accession>
<feature type="region of interest" description="Disordered" evidence="12">
    <location>
        <begin position="137"/>
        <end position="160"/>
    </location>
</feature>
<dbReference type="InterPro" id="IPR008881">
    <property type="entry name" value="Trigger_fac_ribosome-bd_bac"/>
</dbReference>
<keyword evidence="9" id="KW-0963">Cytoplasm</keyword>
<evidence type="ECO:0000259" key="13">
    <source>
        <dbReference type="PROSITE" id="PS50059"/>
    </source>
</evidence>
<organism evidence="14 15">
    <name type="scientific">Candidatus Lambdaproteobacteria bacterium RIFOXYD2_FULL_56_26</name>
    <dbReference type="NCBI Taxonomy" id="1817773"/>
    <lineage>
        <taxon>Bacteria</taxon>
        <taxon>Pseudomonadati</taxon>
        <taxon>Pseudomonadota</taxon>
        <taxon>Candidatus Lambdaproteobacteria</taxon>
    </lineage>
</organism>
<dbReference type="InterPro" id="IPR037041">
    <property type="entry name" value="Trigger_fac_C_sf"/>
</dbReference>
<dbReference type="SUPFAM" id="SSF109998">
    <property type="entry name" value="Triger factor/SurA peptide-binding domain-like"/>
    <property type="match status" value="1"/>
</dbReference>
<dbReference type="GO" id="GO:0043022">
    <property type="term" value="F:ribosome binding"/>
    <property type="evidence" value="ECO:0007669"/>
    <property type="project" value="TreeGrafter"/>
</dbReference>
<dbReference type="InterPro" id="IPR036611">
    <property type="entry name" value="Trigger_fac_ribosome-bd_sf"/>
</dbReference>
<evidence type="ECO:0000256" key="12">
    <source>
        <dbReference type="SAM" id="MobiDB-lite"/>
    </source>
</evidence>
<dbReference type="InterPro" id="IPR008880">
    <property type="entry name" value="Trigger_fac_C"/>
</dbReference>
<dbReference type="GO" id="GO:0043335">
    <property type="term" value="P:protein unfolding"/>
    <property type="evidence" value="ECO:0007669"/>
    <property type="project" value="TreeGrafter"/>
</dbReference>
<dbReference type="Gene3D" id="3.10.50.40">
    <property type="match status" value="1"/>
</dbReference>
<keyword evidence="5 9" id="KW-0697">Rotamase</keyword>
<dbReference type="SUPFAM" id="SSF54534">
    <property type="entry name" value="FKBP-like"/>
    <property type="match status" value="1"/>
</dbReference>
<dbReference type="PANTHER" id="PTHR30560">
    <property type="entry name" value="TRIGGER FACTOR CHAPERONE AND PEPTIDYL-PROLYL CIS/TRANS ISOMERASE"/>
    <property type="match status" value="1"/>
</dbReference>
<protein>
    <recommendedName>
        <fullName evidence="4 9">Trigger factor</fullName>
        <shortName evidence="9">TF</shortName>
        <ecNumber evidence="3 9">5.2.1.8</ecNumber>
    </recommendedName>
    <alternativeName>
        <fullName evidence="8 9">PPIase</fullName>
    </alternativeName>
</protein>
<dbReference type="NCBIfam" id="TIGR00115">
    <property type="entry name" value="tig"/>
    <property type="match status" value="1"/>
</dbReference>
<evidence type="ECO:0000256" key="4">
    <source>
        <dbReference type="ARBA" id="ARBA00016902"/>
    </source>
</evidence>
<gene>
    <name evidence="9" type="primary">tig</name>
    <name evidence="14" type="ORF">A2557_09890</name>
</gene>
<comment type="function">
    <text evidence="9">Involved in protein export. Acts as a chaperone by maintaining the newly synthesized protein in an open conformation. Functions as a peptidyl-prolyl cis-trans isomerase.</text>
</comment>
<dbReference type="Pfam" id="PF00254">
    <property type="entry name" value="FKBP_C"/>
    <property type="match status" value="1"/>
</dbReference>
<comment type="catalytic activity">
    <reaction evidence="1 9 10">
        <text>[protein]-peptidylproline (omega=180) = [protein]-peptidylproline (omega=0)</text>
        <dbReference type="Rhea" id="RHEA:16237"/>
        <dbReference type="Rhea" id="RHEA-COMP:10747"/>
        <dbReference type="Rhea" id="RHEA-COMP:10748"/>
        <dbReference type="ChEBI" id="CHEBI:83833"/>
        <dbReference type="ChEBI" id="CHEBI:83834"/>
        <dbReference type="EC" id="5.2.1.8"/>
    </reaction>
</comment>
<dbReference type="InterPro" id="IPR005215">
    <property type="entry name" value="Trig_fac"/>
</dbReference>
<evidence type="ECO:0000256" key="1">
    <source>
        <dbReference type="ARBA" id="ARBA00000971"/>
    </source>
</evidence>
<evidence type="ECO:0000256" key="3">
    <source>
        <dbReference type="ARBA" id="ARBA00013194"/>
    </source>
</evidence>
<dbReference type="GO" id="GO:0003755">
    <property type="term" value="F:peptidyl-prolyl cis-trans isomerase activity"/>
    <property type="evidence" value="ECO:0007669"/>
    <property type="project" value="UniProtKB-UniRule"/>
</dbReference>
<dbReference type="GO" id="GO:0005737">
    <property type="term" value="C:cytoplasm"/>
    <property type="evidence" value="ECO:0007669"/>
    <property type="project" value="UniProtKB-SubCell"/>
</dbReference>
<evidence type="ECO:0000256" key="8">
    <source>
        <dbReference type="ARBA" id="ARBA00029986"/>
    </source>
</evidence>
<evidence type="ECO:0000313" key="15">
    <source>
        <dbReference type="Proteomes" id="UP000177583"/>
    </source>
</evidence>
<comment type="caution">
    <text evidence="14">The sequence shown here is derived from an EMBL/GenBank/DDBJ whole genome shotgun (WGS) entry which is preliminary data.</text>
</comment>
<dbReference type="HAMAP" id="MF_00303">
    <property type="entry name" value="Trigger_factor_Tig"/>
    <property type="match status" value="1"/>
</dbReference>
<comment type="subcellular location">
    <subcellularLocation>
        <location evidence="9">Cytoplasm</location>
    </subcellularLocation>
    <text evidence="9">About half TF is bound to the ribosome near the polypeptide exit tunnel while the other half is free in the cytoplasm.</text>
</comment>
<dbReference type="AlphaFoldDB" id="A0A1F6GLS2"/>
<dbReference type="SUPFAM" id="SSF102735">
    <property type="entry name" value="Trigger factor ribosome-binding domain"/>
    <property type="match status" value="1"/>
</dbReference>
<keyword evidence="9 11" id="KW-0132">Cell division</keyword>
<dbReference type="Pfam" id="PF05697">
    <property type="entry name" value="Trigger_N"/>
    <property type="match status" value="1"/>
</dbReference>
<dbReference type="GO" id="GO:0015031">
    <property type="term" value="P:protein transport"/>
    <property type="evidence" value="ECO:0007669"/>
    <property type="project" value="UniProtKB-UniRule"/>
</dbReference>
<keyword evidence="7 9" id="KW-0413">Isomerase</keyword>
<feature type="compositionally biased region" description="Basic and acidic residues" evidence="12">
    <location>
        <begin position="137"/>
        <end position="150"/>
    </location>
</feature>
<evidence type="ECO:0000256" key="11">
    <source>
        <dbReference type="RuleBase" id="RU003914"/>
    </source>
</evidence>
<dbReference type="PANTHER" id="PTHR30560:SF3">
    <property type="entry name" value="TRIGGER FACTOR-LIKE PROTEIN TIG, CHLOROPLASTIC"/>
    <property type="match status" value="1"/>
</dbReference>
<evidence type="ECO:0000256" key="5">
    <source>
        <dbReference type="ARBA" id="ARBA00023110"/>
    </source>
</evidence>
<comment type="similarity">
    <text evidence="2 9 11">Belongs to the FKBP-type PPIase family. Tig subfamily.</text>
</comment>
<dbReference type="InterPro" id="IPR001179">
    <property type="entry name" value="PPIase_FKBP_dom"/>
</dbReference>
<dbReference type="Proteomes" id="UP000177583">
    <property type="component" value="Unassembled WGS sequence"/>
</dbReference>
<dbReference type="GO" id="GO:0051083">
    <property type="term" value="P:'de novo' cotranslational protein folding"/>
    <property type="evidence" value="ECO:0007669"/>
    <property type="project" value="TreeGrafter"/>
</dbReference>
<reference evidence="14 15" key="1">
    <citation type="journal article" date="2016" name="Nat. Commun.">
        <title>Thousands of microbial genomes shed light on interconnected biogeochemical processes in an aquifer system.</title>
        <authorList>
            <person name="Anantharaman K."/>
            <person name="Brown C.T."/>
            <person name="Hug L.A."/>
            <person name="Sharon I."/>
            <person name="Castelle C.J."/>
            <person name="Probst A.J."/>
            <person name="Thomas B.C."/>
            <person name="Singh A."/>
            <person name="Wilkins M.J."/>
            <person name="Karaoz U."/>
            <person name="Brodie E.L."/>
            <person name="Williams K.H."/>
            <person name="Hubbard S.S."/>
            <person name="Banfield J.F."/>
        </authorList>
    </citation>
    <scope>NUCLEOTIDE SEQUENCE [LARGE SCALE GENOMIC DNA]</scope>
</reference>
<keyword evidence="6 9" id="KW-0143">Chaperone</keyword>
<evidence type="ECO:0000313" key="14">
    <source>
        <dbReference type="EMBL" id="OGG99065.1"/>
    </source>
</evidence>
<evidence type="ECO:0000256" key="7">
    <source>
        <dbReference type="ARBA" id="ARBA00023235"/>
    </source>
</evidence>
<dbReference type="InterPro" id="IPR046357">
    <property type="entry name" value="PPIase_dom_sf"/>
</dbReference>
<dbReference type="GO" id="GO:0051301">
    <property type="term" value="P:cell division"/>
    <property type="evidence" value="ECO:0007669"/>
    <property type="project" value="UniProtKB-KW"/>
</dbReference>
<dbReference type="PROSITE" id="PS50059">
    <property type="entry name" value="FKBP_PPIASE"/>
    <property type="match status" value="1"/>
</dbReference>
<feature type="domain" description="PPIase FKBP-type" evidence="13">
    <location>
        <begin position="164"/>
        <end position="214"/>
    </location>
</feature>
<proteinExistence type="inferred from homology"/>
<keyword evidence="9 11" id="KW-0131">Cell cycle</keyword>
<dbReference type="Gene3D" id="1.10.3120.10">
    <property type="entry name" value="Trigger factor, C-terminal domain"/>
    <property type="match status" value="1"/>
</dbReference>
<dbReference type="Gene3D" id="3.30.70.1050">
    <property type="entry name" value="Trigger factor ribosome-binding domain"/>
    <property type="match status" value="1"/>
</dbReference>
<dbReference type="GO" id="GO:0044183">
    <property type="term" value="F:protein folding chaperone"/>
    <property type="evidence" value="ECO:0007669"/>
    <property type="project" value="TreeGrafter"/>
</dbReference>
<name>A0A1F6GLS2_9PROT</name>
<dbReference type="PIRSF" id="PIRSF003095">
    <property type="entry name" value="Trigger_factor"/>
    <property type="match status" value="1"/>
</dbReference>
<dbReference type="Pfam" id="PF05698">
    <property type="entry name" value="Trigger_C"/>
    <property type="match status" value="1"/>
</dbReference>
<dbReference type="EMBL" id="MFNF01000061">
    <property type="protein sequence ID" value="OGG99065.1"/>
    <property type="molecule type" value="Genomic_DNA"/>
</dbReference>
<evidence type="ECO:0000256" key="2">
    <source>
        <dbReference type="ARBA" id="ARBA00005464"/>
    </source>
</evidence>
<comment type="domain">
    <text evidence="9">Consists of 3 domains; the N-terminus binds the ribosome, the middle domain has PPIase activity, while the C-terminus has intrinsic chaperone activity on its own.</text>
</comment>
<sequence length="417" mass="47669">MEPLNVKREDLGNLKNKLTITVPAKDVETAYEKVSNQLKPKVKINGFRKGKMPQGLLEKRFSKYMQEEAMETLVPQYYQKAVVQEKLAPAVNPEFSDLQVEKGKPFVFSATFEVWPDFEMPAKSLLALKKEELSLTESEKKARKDGHLGRAAELSPKDGAAATGDQLKLDFTGKTEDEEEVEQKDFIAVLGNGQLIEAFETALVGMKAGESKEFDAQLPADHPEDRFKDKKAHFKVELKEVKTRQLPALDAAFLARYGESIKTEADFDQLIEKELLGIKERERANQYREALRSQLAGHLNFVVPPSLLESEVGFRLHQLTQSPQNKGKEEAELRPLAQKEAEDYLRLNRYIHRYLEDNKITPEDNEVWRRFSMQAGMMGQNPNELLRTDYGRQFYNDVYQSMAEEAVLDHLSKELLT</sequence>